<protein>
    <recommendedName>
        <fullName evidence="3">DUF192 domain-containing protein</fullName>
    </recommendedName>
</protein>
<evidence type="ECO:0000256" key="1">
    <source>
        <dbReference type="SAM" id="Phobius"/>
    </source>
</evidence>
<keyword evidence="1" id="KW-0812">Transmembrane</keyword>
<sequence length="165" mass="19434">MKNKSNFLKQINIKNISWIRITIWSILIVVFCYIASIYFDETNTTPQVCSQQKCFTVELARTPAEQQLWLMNRTSMPEDSGMIFVFPKPGIYNFWMKDTLIPLDMIWIDEQFKVVRILTAEACKANPCTIYKPEREAKYVLEINASLAAKYWITEWSVIQFQNIK</sequence>
<dbReference type="EMBL" id="AMFJ01036181">
    <property type="protein sequence ID" value="EKD24652.1"/>
    <property type="molecule type" value="Genomic_DNA"/>
</dbReference>
<keyword evidence="1" id="KW-1133">Transmembrane helix</keyword>
<dbReference type="Pfam" id="PF02643">
    <property type="entry name" value="DUF192"/>
    <property type="match status" value="1"/>
</dbReference>
<name>K1XHX0_9BACT</name>
<comment type="caution">
    <text evidence="2">The sequence shown here is derived from an EMBL/GenBank/DDBJ whole genome shotgun (WGS) entry which is preliminary data.</text>
</comment>
<feature type="transmembrane region" description="Helical" evidence="1">
    <location>
        <begin position="21"/>
        <end position="39"/>
    </location>
</feature>
<dbReference type="AlphaFoldDB" id="K1XHX0"/>
<dbReference type="InterPro" id="IPR038695">
    <property type="entry name" value="Saro_0823-like_sf"/>
</dbReference>
<reference evidence="2" key="1">
    <citation type="journal article" date="2012" name="Science">
        <title>Fermentation, hydrogen, and sulfur metabolism in multiple uncultivated bacterial phyla.</title>
        <authorList>
            <person name="Wrighton K.C."/>
            <person name="Thomas B.C."/>
            <person name="Sharon I."/>
            <person name="Miller C.S."/>
            <person name="Castelle C.J."/>
            <person name="VerBerkmoes N.C."/>
            <person name="Wilkins M.J."/>
            <person name="Hettich R.L."/>
            <person name="Lipton M.S."/>
            <person name="Williams K.H."/>
            <person name="Long P.E."/>
            <person name="Banfield J.F."/>
        </authorList>
    </citation>
    <scope>NUCLEOTIDE SEQUENCE [LARGE SCALE GENOMIC DNA]</scope>
</reference>
<dbReference type="PANTHER" id="PTHR37953">
    <property type="entry name" value="UPF0127 PROTEIN MJ1496"/>
    <property type="match status" value="1"/>
</dbReference>
<dbReference type="InterPro" id="IPR003795">
    <property type="entry name" value="DUF192"/>
</dbReference>
<accession>K1XHX0</accession>
<dbReference type="PANTHER" id="PTHR37953:SF1">
    <property type="entry name" value="UPF0127 PROTEIN MJ1496"/>
    <property type="match status" value="1"/>
</dbReference>
<dbReference type="Gene3D" id="2.60.120.1140">
    <property type="entry name" value="Protein of unknown function DUF192"/>
    <property type="match status" value="1"/>
</dbReference>
<evidence type="ECO:0000313" key="2">
    <source>
        <dbReference type="EMBL" id="EKD24652.1"/>
    </source>
</evidence>
<organism evidence="2">
    <name type="scientific">uncultured bacterium</name>
    <name type="common">gcode 4</name>
    <dbReference type="NCBI Taxonomy" id="1234023"/>
    <lineage>
        <taxon>Bacteria</taxon>
        <taxon>environmental samples</taxon>
    </lineage>
</organism>
<proteinExistence type="predicted"/>
<gene>
    <name evidence="2" type="ORF">ACD_80C00174G0002</name>
</gene>
<keyword evidence="1" id="KW-0472">Membrane</keyword>
<evidence type="ECO:0008006" key="3">
    <source>
        <dbReference type="Google" id="ProtNLM"/>
    </source>
</evidence>